<evidence type="ECO:0000256" key="6">
    <source>
        <dbReference type="ARBA" id="ARBA00023175"/>
    </source>
</evidence>
<dbReference type="KEGG" id="bfo:118415040"/>
<dbReference type="InterPro" id="IPR019821">
    <property type="entry name" value="Kinesin_motor_CS"/>
</dbReference>
<keyword evidence="12" id="KW-1185">Reference proteome</keyword>
<dbReference type="GO" id="GO:0003777">
    <property type="term" value="F:microtubule motor activity"/>
    <property type="evidence" value="ECO:0007669"/>
    <property type="project" value="InterPro"/>
</dbReference>
<evidence type="ECO:0000256" key="3">
    <source>
        <dbReference type="ARBA" id="ARBA00022741"/>
    </source>
</evidence>
<sequence length="1330" mass="146698">MANIRTFCRVRPTDHGSECVDSSSKTVAIQVPSTSMYADSGVRGGLSHSFKFDQVFDGQVSQEEVFDCMARDIVEGFLAGYNGTIFAYGQTGSGKTYTVEGGARRYADRGLAPRALSMIYKALEERQQEEISVKVSYLEIYQETGYDLLNPASKTGVVPQLSKVSVVEGGKGYYVVRNLSTHLASTERVAQSLLLQGQANRKVAETPMNRRSSRSHAVFTIQLQAKEIGSEVITRSKLHLVDLAGSERVSKSGTRGARLEEAKFINLSLHHLEQVIVALQQGARRAGKDNSGMSRNASSFSLVSLAVSSFSTVSTGNRERHIPYRNSLLTMVLRDSLGGNCLTAMVANISIEQQNLGETLSTCRFAQRVACITNHASRNEELDDKMVIKRLKRRVAELEAEVRCLKAGLPPGQKADQESSQSDPLQPVQLSEAEKKKCALIMQAFLVGKVNDPVTAGVNSPYLFRECLRVLRELVLKGMGRWVSETSLESSSRPISQQTMLTASSGFDETPVKTKPSSYRLFEGSAKRSASKSRTRSAPTHQHKSDLSTDKPKSGTSRELATPASTTRLSVQSEPVSPRRKEQYRSPFEKKREKQIRSISKKLEKGQVEHLEQKKHLEEFQQDIRCQQLELVRGELESKIFLTKEQLARQHAYVLQLKHIQTDEETLSQEKLVQQQLQKTLTKAEKRLELVQQHLEDMEAKEVSQSQNALSPPTEGVSKASSAKSYRSFLSEPSSVGHNESPLLSSGEVQSAKSRRSSEGVAVPVPVRGGTVNSRQVLEQLKIEQRKQQKEEKKIHKERVLTISKQLELKEAATRQKLQALKQMLKGSGQGRPPVTAWGGVQSNTDTAMSSALEADLSQSPGKGGRGSEMSAVYVPYSGRTADVPGRPNSLYTIEDNESTWSTANTGSLKEGDLAGKTFMTQSYDDDGFQNVGDHHHDLKSSAGNQTLTSPRDENSTNEIPKNDSGDIPAWKPYSLGYGNSQGAFLPVKPRQQGELFESLKSRDLSNSAAKRSERDTRKTSDPDSSLQNTYHASERGRNHSDSVGSSSHSRHGEFSAFSFDPRQFSLSSKTFDSALQEMLQEGDPTTANQLPSGSSYTRKPKSGISSVVSVTSSESLGLSRESTMYDDADSAQYRRDSRPITADSRGTWNGGTPGKASAVSSGKDEGLERQTTQALFEGKLSRYLGGSRDEGRDDSNYNGVSSLDGPLDQSTTSRPREAPTQNTTTPDGPSQSSFLQFLSKSRSASPSQRTGSKTHKDGGHTKAKVKTTVMIEETTPRRIEAEKEAERERTYMDTVKEQKERVERIRRARNAAETIQLAWRRHRSRVKTA</sequence>
<keyword evidence="7" id="KW-0963">Cytoplasm</keyword>
<reference evidence="13" key="2">
    <citation type="submission" date="2025-08" db="UniProtKB">
        <authorList>
            <consortium name="RefSeq"/>
        </authorList>
    </citation>
    <scope>IDENTIFICATION</scope>
    <source>
        <strain evidence="13">S238N-H82</strain>
        <tissue evidence="13">Testes</tissue>
    </source>
</reference>
<dbReference type="GO" id="GO:0005874">
    <property type="term" value="C:microtubule"/>
    <property type="evidence" value="ECO:0007669"/>
    <property type="project" value="UniProtKB-KW"/>
</dbReference>
<keyword evidence="4 8" id="KW-0067">ATP-binding</keyword>
<feature type="region of interest" description="Disordered" evidence="10">
    <location>
        <begin position="928"/>
        <end position="974"/>
    </location>
</feature>
<feature type="compositionally biased region" description="Polar residues" evidence="10">
    <location>
        <begin position="486"/>
        <end position="507"/>
    </location>
</feature>
<evidence type="ECO:0000256" key="4">
    <source>
        <dbReference type="ARBA" id="ARBA00022840"/>
    </source>
</evidence>
<feature type="compositionally biased region" description="Basic and acidic residues" evidence="10">
    <location>
        <begin position="1011"/>
        <end position="1022"/>
    </location>
</feature>
<feature type="compositionally biased region" description="Basic and acidic residues" evidence="10">
    <location>
        <begin position="543"/>
        <end position="553"/>
    </location>
</feature>
<dbReference type="PANTHER" id="PTHR47968">
    <property type="entry name" value="CENTROMERE PROTEIN E"/>
    <property type="match status" value="1"/>
</dbReference>
<comment type="subcellular location">
    <subcellularLocation>
        <location evidence="1">Cytoplasm</location>
        <location evidence="1">Cytoskeleton</location>
    </subcellularLocation>
</comment>
<dbReference type="CDD" id="cd00106">
    <property type="entry name" value="KISc"/>
    <property type="match status" value="1"/>
</dbReference>
<dbReference type="PANTHER" id="PTHR47968:SF36">
    <property type="entry name" value="KINESIN HEAVY CHAIN ISOFORM X1"/>
    <property type="match status" value="1"/>
</dbReference>
<keyword evidence="3 8" id="KW-0547">Nucleotide-binding</keyword>
<dbReference type="PRINTS" id="PR00380">
    <property type="entry name" value="KINESINHEAVY"/>
</dbReference>
<feature type="compositionally biased region" description="Polar residues" evidence="10">
    <location>
        <begin position="1023"/>
        <end position="1032"/>
    </location>
</feature>
<name>A0A9J7L3G5_BRAFL</name>
<evidence type="ECO:0000313" key="12">
    <source>
        <dbReference type="Proteomes" id="UP000001554"/>
    </source>
</evidence>
<evidence type="ECO:0000256" key="7">
    <source>
        <dbReference type="ARBA" id="ARBA00023212"/>
    </source>
</evidence>
<comment type="similarity">
    <text evidence="8">Belongs to the TRAFAC class myosin-kinesin ATPase superfamily. Kinesin family.</text>
</comment>
<dbReference type="PROSITE" id="PS50067">
    <property type="entry name" value="KINESIN_MOTOR_2"/>
    <property type="match status" value="1"/>
</dbReference>
<feature type="region of interest" description="Disordered" evidence="10">
    <location>
        <begin position="1076"/>
        <end position="1277"/>
    </location>
</feature>
<reference evidence="12" key="1">
    <citation type="journal article" date="2020" name="Nat. Ecol. Evol.">
        <title>Deeply conserved synteny resolves early events in vertebrate evolution.</title>
        <authorList>
            <person name="Simakov O."/>
            <person name="Marletaz F."/>
            <person name="Yue J.X."/>
            <person name="O'Connell B."/>
            <person name="Jenkins J."/>
            <person name="Brandt A."/>
            <person name="Calef R."/>
            <person name="Tung C.H."/>
            <person name="Huang T.K."/>
            <person name="Schmutz J."/>
            <person name="Satoh N."/>
            <person name="Yu J.K."/>
            <person name="Putnam N.H."/>
            <person name="Green R.E."/>
            <person name="Rokhsar D.S."/>
        </authorList>
    </citation>
    <scope>NUCLEOTIDE SEQUENCE [LARGE SCALE GENOMIC DNA]</scope>
    <source>
        <strain evidence="12">S238N-H82</strain>
    </source>
</reference>
<dbReference type="GO" id="GO:0008017">
    <property type="term" value="F:microtubule binding"/>
    <property type="evidence" value="ECO:0007669"/>
    <property type="project" value="InterPro"/>
</dbReference>
<feature type="compositionally biased region" description="Polar residues" evidence="10">
    <location>
        <begin position="1209"/>
        <end position="1230"/>
    </location>
</feature>
<dbReference type="GeneID" id="118415040"/>
<feature type="compositionally biased region" description="Basic and acidic residues" evidence="10">
    <location>
        <begin position="577"/>
        <end position="594"/>
    </location>
</feature>
<evidence type="ECO:0000313" key="13">
    <source>
        <dbReference type="RefSeq" id="XP_035675311.1"/>
    </source>
</evidence>
<dbReference type="GO" id="GO:0005524">
    <property type="term" value="F:ATP binding"/>
    <property type="evidence" value="ECO:0007669"/>
    <property type="project" value="UniProtKB-UniRule"/>
</dbReference>
<evidence type="ECO:0000256" key="10">
    <source>
        <dbReference type="SAM" id="MobiDB-lite"/>
    </source>
</evidence>
<feature type="compositionally biased region" description="Basic and acidic residues" evidence="10">
    <location>
        <begin position="951"/>
        <end position="965"/>
    </location>
</feature>
<gene>
    <name evidence="13" type="primary">LOC118415040</name>
</gene>
<feature type="compositionally biased region" description="Polar residues" evidence="10">
    <location>
        <begin position="731"/>
        <end position="752"/>
    </location>
</feature>
<feature type="compositionally biased region" description="Low complexity" evidence="10">
    <location>
        <begin position="1103"/>
        <end position="1120"/>
    </location>
</feature>
<evidence type="ECO:0000256" key="9">
    <source>
        <dbReference type="SAM" id="Coils"/>
    </source>
</evidence>
<evidence type="ECO:0000259" key="11">
    <source>
        <dbReference type="PROSITE" id="PS50067"/>
    </source>
</evidence>
<feature type="region of interest" description="Disordered" evidence="10">
    <location>
        <begin position="409"/>
        <end position="428"/>
    </location>
</feature>
<dbReference type="Gene3D" id="3.40.850.10">
    <property type="entry name" value="Kinesin motor domain"/>
    <property type="match status" value="1"/>
</dbReference>
<organism evidence="12 13">
    <name type="scientific">Branchiostoma floridae</name>
    <name type="common">Florida lancelet</name>
    <name type="synonym">Amphioxus</name>
    <dbReference type="NCBI Taxonomy" id="7739"/>
    <lineage>
        <taxon>Eukaryota</taxon>
        <taxon>Metazoa</taxon>
        <taxon>Chordata</taxon>
        <taxon>Cephalochordata</taxon>
        <taxon>Leptocardii</taxon>
        <taxon>Amphioxiformes</taxon>
        <taxon>Branchiostomatidae</taxon>
        <taxon>Branchiostoma</taxon>
    </lineage>
</organism>
<dbReference type="Pfam" id="PF00225">
    <property type="entry name" value="Kinesin"/>
    <property type="match status" value="1"/>
</dbReference>
<protein>
    <submittedName>
        <fullName evidence="13">Kinesin heavy chain-like</fullName>
    </submittedName>
</protein>
<feature type="region of interest" description="Disordered" evidence="10">
    <location>
        <begin position="998"/>
        <end position="1055"/>
    </location>
</feature>
<dbReference type="PROSITE" id="PS00411">
    <property type="entry name" value="KINESIN_MOTOR_1"/>
    <property type="match status" value="1"/>
</dbReference>
<evidence type="ECO:0000256" key="8">
    <source>
        <dbReference type="PROSITE-ProRule" id="PRU00283"/>
    </source>
</evidence>
<dbReference type="SMART" id="SM00129">
    <property type="entry name" value="KISc"/>
    <property type="match status" value="1"/>
</dbReference>
<keyword evidence="5 9" id="KW-0175">Coiled coil</keyword>
<dbReference type="InterPro" id="IPR001752">
    <property type="entry name" value="Kinesin_motor_dom"/>
</dbReference>
<evidence type="ECO:0000256" key="1">
    <source>
        <dbReference type="ARBA" id="ARBA00004245"/>
    </source>
</evidence>
<evidence type="ECO:0000256" key="2">
    <source>
        <dbReference type="ARBA" id="ARBA00022701"/>
    </source>
</evidence>
<dbReference type="OrthoDB" id="3176171at2759"/>
<dbReference type="Proteomes" id="UP000001554">
    <property type="component" value="Chromosome 4"/>
</dbReference>
<feature type="binding site" evidence="8">
    <location>
        <begin position="89"/>
        <end position="96"/>
    </location>
    <ligand>
        <name>ATP</name>
        <dbReference type="ChEBI" id="CHEBI:30616"/>
    </ligand>
</feature>
<keyword evidence="2" id="KW-0493">Microtubule</keyword>
<evidence type="ECO:0000256" key="5">
    <source>
        <dbReference type="ARBA" id="ARBA00023054"/>
    </source>
</evidence>
<feature type="region of interest" description="Disordered" evidence="10">
    <location>
        <begin position="486"/>
        <end position="594"/>
    </location>
</feature>
<feature type="coiled-coil region" evidence="9">
    <location>
        <begin position="778"/>
        <end position="824"/>
    </location>
</feature>
<keyword evidence="7" id="KW-0206">Cytoskeleton</keyword>
<accession>A0A9J7L3G5</accession>
<dbReference type="RefSeq" id="XP_035675311.1">
    <property type="nucleotide sequence ID" value="XM_035819418.1"/>
</dbReference>
<proteinExistence type="inferred from homology"/>
<feature type="compositionally biased region" description="Polar residues" evidence="10">
    <location>
        <begin position="554"/>
        <end position="575"/>
    </location>
</feature>
<dbReference type="SUPFAM" id="SSF52540">
    <property type="entry name" value="P-loop containing nucleoside triphosphate hydrolases"/>
    <property type="match status" value="1"/>
</dbReference>
<feature type="domain" description="Kinesin motor" evidence="11">
    <location>
        <begin position="3"/>
        <end position="372"/>
    </location>
</feature>
<feature type="compositionally biased region" description="Polar residues" evidence="10">
    <location>
        <begin position="1084"/>
        <end position="1098"/>
    </location>
</feature>
<dbReference type="GO" id="GO:0007018">
    <property type="term" value="P:microtubule-based movement"/>
    <property type="evidence" value="ECO:0007669"/>
    <property type="project" value="InterPro"/>
</dbReference>
<dbReference type="InterPro" id="IPR036961">
    <property type="entry name" value="Kinesin_motor_dom_sf"/>
</dbReference>
<feature type="compositionally biased region" description="Low complexity" evidence="10">
    <location>
        <begin position="1231"/>
        <end position="1244"/>
    </location>
</feature>
<dbReference type="InterPro" id="IPR027417">
    <property type="entry name" value="P-loop_NTPase"/>
</dbReference>
<dbReference type="InterPro" id="IPR027640">
    <property type="entry name" value="Kinesin-like_fam"/>
</dbReference>
<feature type="region of interest" description="Disordered" evidence="10">
    <location>
        <begin position="699"/>
        <end position="768"/>
    </location>
</feature>
<keyword evidence="6 8" id="KW-0505">Motor protein</keyword>